<keyword evidence="5" id="KW-0040">ANK repeat</keyword>
<dbReference type="SUPFAM" id="SSF82185">
    <property type="entry name" value="Histone H3 K4-specific methyltransferase SET7/9 N-terminal domain"/>
    <property type="match status" value="1"/>
</dbReference>
<dbReference type="PROSITE" id="PS50297">
    <property type="entry name" value="ANK_REP_REGION"/>
    <property type="match status" value="2"/>
</dbReference>
<dbReference type="PROSITE" id="PS50088">
    <property type="entry name" value="ANK_REPEAT"/>
    <property type="match status" value="4"/>
</dbReference>
<feature type="region of interest" description="Disordered" evidence="7">
    <location>
        <begin position="176"/>
        <end position="203"/>
    </location>
</feature>
<dbReference type="PANTHER" id="PTHR15897:SF2">
    <property type="entry name" value="ANKYRIN REPEAT AND MYND DOMAIN-CONTAINING PROTEIN 1"/>
    <property type="match status" value="1"/>
</dbReference>
<proteinExistence type="predicted"/>
<dbReference type="SMART" id="SM00698">
    <property type="entry name" value="MORN"/>
    <property type="match status" value="4"/>
</dbReference>
<dbReference type="GO" id="GO:0008270">
    <property type="term" value="F:zinc ion binding"/>
    <property type="evidence" value="ECO:0007669"/>
    <property type="project" value="UniProtKB-KW"/>
</dbReference>
<dbReference type="Pfam" id="PF12796">
    <property type="entry name" value="Ank_2"/>
    <property type="match status" value="2"/>
</dbReference>
<dbReference type="Pfam" id="PF01753">
    <property type="entry name" value="zf-MYND"/>
    <property type="match status" value="1"/>
</dbReference>
<keyword evidence="3 6" id="KW-0863">Zinc-finger</keyword>
<evidence type="ECO:0000256" key="4">
    <source>
        <dbReference type="ARBA" id="ARBA00022833"/>
    </source>
</evidence>
<reference evidence="9" key="1">
    <citation type="submission" date="2025-08" db="UniProtKB">
        <authorList>
            <consortium name="Ensembl"/>
        </authorList>
    </citation>
    <scope>IDENTIFICATION</scope>
</reference>
<dbReference type="InterPro" id="IPR053064">
    <property type="entry name" value="Ankyrin-MYND_domain-protein"/>
</dbReference>
<feature type="repeat" description="ANK" evidence="5">
    <location>
        <begin position="762"/>
        <end position="799"/>
    </location>
</feature>
<evidence type="ECO:0000256" key="1">
    <source>
        <dbReference type="ARBA" id="ARBA00022723"/>
    </source>
</evidence>
<dbReference type="SMART" id="SM00248">
    <property type="entry name" value="ANK"/>
    <property type="match status" value="6"/>
</dbReference>
<feature type="domain" description="MYND-type" evidence="8">
    <location>
        <begin position="1017"/>
        <end position="1057"/>
    </location>
</feature>
<feature type="region of interest" description="Disordered" evidence="7">
    <location>
        <begin position="727"/>
        <end position="764"/>
    </location>
</feature>
<organism evidence="9 10">
    <name type="scientific">Oncorhynchus kisutch</name>
    <name type="common">Coho salmon</name>
    <name type="synonym">Salmo kisutch</name>
    <dbReference type="NCBI Taxonomy" id="8019"/>
    <lineage>
        <taxon>Eukaryota</taxon>
        <taxon>Metazoa</taxon>
        <taxon>Chordata</taxon>
        <taxon>Craniata</taxon>
        <taxon>Vertebrata</taxon>
        <taxon>Euteleostomi</taxon>
        <taxon>Actinopterygii</taxon>
        <taxon>Neopterygii</taxon>
        <taxon>Teleostei</taxon>
        <taxon>Protacanthopterygii</taxon>
        <taxon>Salmoniformes</taxon>
        <taxon>Salmonidae</taxon>
        <taxon>Salmoninae</taxon>
        <taxon>Oncorhynchus</taxon>
    </lineage>
</organism>
<dbReference type="PANTHER" id="PTHR15897">
    <property type="entry name" value="ANKYRIN REPEAT AND MYND DOMAIN PROTEIN 1"/>
    <property type="match status" value="1"/>
</dbReference>
<dbReference type="InterPro" id="IPR002110">
    <property type="entry name" value="Ankyrin_rpt"/>
</dbReference>
<keyword evidence="2" id="KW-0677">Repeat</keyword>
<keyword evidence="4" id="KW-0862">Zinc</keyword>
<dbReference type="SUPFAM" id="SSF48403">
    <property type="entry name" value="Ankyrin repeat"/>
    <property type="match status" value="2"/>
</dbReference>
<keyword evidence="1" id="KW-0479">Metal-binding</keyword>
<keyword evidence="10" id="KW-1185">Reference proteome</keyword>
<accession>A0A8C7J008</accession>
<dbReference type="PROSITE" id="PS01360">
    <property type="entry name" value="ZF_MYND_1"/>
    <property type="match status" value="1"/>
</dbReference>
<dbReference type="PROSITE" id="PS50865">
    <property type="entry name" value="ZF_MYND_2"/>
    <property type="match status" value="1"/>
</dbReference>
<dbReference type="Gene3D" id="6.10.140.2220">
    <property type="match status" value="1"/>
</dbReference>
<evidence type="ECO:0000256" key="6">
    <source>
        <dbReference type="PROSITE-ProRule" id="PRU00134"/>
    </source>
</evidence>
<evidence type="ECO:0000256" key="7">
    <source>
        <dbReference type="SAM" id="MobiDB-lite"/>
    </source>
</evidence>
<feature type="compositionally biased region" description="Polar residues" evidence="7">
    <location>
        <begin position="1126"/>
        <end position="1142"/>
    </location>
</feature>
<feature type="region of interest" description="Disordered" evidence="7">
    <location>
        <begin position="979"/>
        <end position="1001"/>
    </location>
</feature>
<name>A0A8C7J008_ONCKI</name>
<feature type="repeat" description="ANK" evidence="5">
    <location>
        <begin position="683"/>
        <end position="718"/>
    </location>
</feature>
<dbReference type="Ensembl" id="ENSOKIT00005086226.1">
    <property type="protein sequence ID" value="ENSOKIP00005080918.1"/>
    <property type="gene ID" value="ENSOKIG00005034923.1"/>
</dbReference>
<evidence type="ECO:0000256" key="5">
    <source>
        <dbReference type="PROSITE-ProRule" id="PRU00023"/>
    </source>
</evidence>
<dbReference type="GeneTree" id="ENSGT00460000041630"/>
<dbReference type="Proteomes" id="UP000694557">
    <property type="component" value="Unassembled WGS sequence"/>
</dbReference>
<feature type="compositionally biased region" description="Polar residues" evidence="7">
    <location>
        <begin position="739"/>
        <end position="748"/>
    </location>
</feature>
<dbReference type="AlphaFoldDB" id="A0A8C7J008"/>
<dbReference type="Pfam" id="PF02493">
    <property type="entry name" value="MORN"/>
    <property type="match status" value="5"/>
</dbReference>
<evidence type="ECO:0000313" key="10">
    <source>
        <dbReference type="Proteomes" id="UP000694557"/>
    </source>
</evidence>
<evidence type="ECO:0000259" key="8">
    <source>
        <dbReference type="PROSITE" id="PS50865"/>
    </source>
</evidence>
<dbReference type="SUPFAM" id="SSF144232">
    <property type="entry name" value="HIT/MYND zinc finger-like"/>
    <property type="match status" value="1"/>
</dbReference>
<evidence type="ECO:0000313" key="9">
    <source>
        <dbReference type="Ensembl" id="ENSOKIP00005080918.1"/>
    </source>
</evidence>
<feature type="region of interest" description="Disordered" evidence="7">
    <location>
        <begin position="539"/>
        <end position="569"/>
    </location>
</feature>
<dbReference type="Gene3D" id="2.20.110.10">
    <property type="entry name" value="Histone H3 K4-specific methyltransferase SET7/9 N-terminal domain"/>
    <property type="match status" value="2"/>
</dbReference>
<feature type="compositionally biased region" description="Polar residues" evidence="7">
    <location>
        <begin position="418"/>
        <end position="448"/>
    </location>
</feature>
<feature type="region of interest" description="Disordered" evidence="7">
    <location>
        <begin position="1119"/>
        <end position="1145"/>
    </location>
</feature>
<dbReference type="Pfam" id="PF00023">
    <property type="entry name" value="Ank"/>
    <property type="match status" value="1"/>
</dbReference>
<protein>
    <recommendedName>
        <fullName evidence="8">MYND-type domain-containing protein</fullName>
    </recommendedName>
</protein>
<feature type="repeat" description="ANK" evidence="5">
    <location>
        <begin position="799"/>
        <end position="831"/>
    </location>
</feature>
<dbReference type="InterPro" id="IPR036770">
    <property type="entry name" value="Ankyrin_rpt-contain_sf"/>
</dbReference>
<feature type="region of interest" description="Disordered" evidence="7">
    <location>
        <begin position="400"/>
        <end position="466"/>
    </location>
</feature>
<evidence type="ECO:0000256" key="2">
    <source>
        <dbReference type="ARBA" id="ARBA00022737"/>
    </source>
</evidence>
<gene>
    <name evidence="9" type="primary">ankmy1</name>
</gene>
<sequence length="1181" mass="131210">MATSTSVAPEASVRCGVRAGREHWTNIKAGREKRNGPGVQQWSDGSKYEGEFVNDLKHGTGVFTWTNGEFYDGSFYKDYRHGNGTYSWPAGFKFVGKFYLNRKEGYGIQTFPDGTTFQGLYHADERFGPGVVTYPDGHQDVGLWHRERLLRLCTALEGGFTLQAFPEHMAQINCKKEPKNQSQSSAKGPETKAKPGTREVGTDPLLSPYHELLQDEHFILPPDMDRYSTDSDHLPVPWGLRKELDLQFFGEHCDNPDTNPDVSAALPLQQRMQAHIHRHRFEVEALDWDVEAVLSENRQRFGPKGSLELNSEGLIQEASLGDPQSVYRILRDGKIHPDVGDARGHTALIAATVNCHNDVIHLLLDSGADVNKLNCEGMSALAVCNVLYYPIQSLHETVAEKVPQKTHPKSQAVKARSPSVNSPQSSIVEATKNRAQTTKQADQPNQADDTAPKGHTNQADNEAMDRGQCNDSQVSLCNGQGYCQEEADQDEDEQYLQECSDQAALDLGRMDMIVVRERRSIQVLDGNIPLGCVPWHEGGGSYDLTQQQQEEGEAGSEEDRRRRERRGSLMADPAFDSARSLASFHIHVTEEVMQKTAEALSRSGLVPHADTQETVRKMALMKTEHRGRWTTMKLLLDRGADPNTSSVPMPVLFLAIKAGHIQAVRRLLECGARTDMCLPSEQRGFYPLHIAAALPGAEGPKITELLLHAVADPDVTAQDAHEVFKLDKNPVEPQAGFGNKSSTSSGPPSQFYMAPSVPPEEGGRTPLHMACQRDKDYTNAREVVSLLLSHKASTNLLWSGHSPLSLAIASGNDLAVDELLAGGADPNLPLTRRVGSALCAMTNISYDCAAHLRNRTKLLEKLMKAGANILMPVVVGEGRRCAVGTAVDYAHYAFHQDWRIAHTPYHALNQREREAYNARRQILSVMGDLLRQAVIRMERQRVEREQDLGISSVSPTEKFVYTGAGATPPWNKAARAVLSEEQDSTESLPQQIEQQQRAEQRRGSKAVIVRKPLFKYCYQCGRSVGVVLIACSRCHEVFYCSKTCKMKAWNDRHKDECVRVPGVTHSENTLLIQERKGQPSTVKMFAESQKNPTKASLIEQMKVHLKRDRLKEKLARGLLQAKPKDPNSSMRKAKSSEGSQDPATRRRYLGAGAKTKTGQLNLAQKLSESHYGTLKENYSFI</sequence>
<dbReference type="InterPro" id="IPR002893">
    <property type="entry name" value="Znf_MYND"/>
</dbReference>
<feature type="compositionally biased region" description="Basic and acidic residues" evidence="7">
    <location>
        <begin position="189"/>
        <end position="201"/>
    </location>
</feature>
<evidence type="ECO:0000256" key="3">
    <source>
        <dbReference type="ARBA" id="ARBA00022771"/>
    </source>
</evidence>
<reference evidence="9" key="2">
    <citation type="submission" date="2025-09" db="UniProtKB">
        <authorList>
            <consortium name="Ensembl"/>
        </authorList>
    </citation>
    <scope>IDENTIFICATION</scope>
</reference>
<feature type="repeat" description="ANK" evidence="5">
    <location>
        <begin position="343"/>
        <end position="375"/>
    </location>
</feature>
<dbReference type="InterPro" id="IPR003409">
    <property type="entry name" value="MORN"/>
</dbReference>
<dbReference type="Gene3D" id="1.25.40.20">
    <property type="entry name" value="Ankyrin repeat-containing domain"/>
    <property type="match status" value="3"/>
</dbReference>